<comment type="caution">
    <text evidence="3">The sequence shown here is derived from an EMBL/GenBank/DDBJ whole genome shotgun (WGS) entry which is preliminary data.</text>
</comment>
<accession>A0A8X6QI07</accession>
<dbReference type="PROSITE" id="PS50835">
    <property type="entry name" value="IG_LIKE"/>
    <property type="match status" value="1"/>
</dbReference>
<sequence length="188" mass="21288">MLCQLILLTVIWKCVVIYADISVRGPSFEYEPPSRVDFDNSTGAVIRCSVKGQPTPDLWWETKNGSIVREVPGLQHLRPDGSMVFAPFTPMQYKREVHDAIYRCVGANVAGKIGSREVRVRAGLFSAQLGEKKGKKSLSFEHYFFCVHSVVDRILHIPPPPPSLYPLLGRGPFYPHKKSFPAWRDRSF</sequence>
<dbReference type="Gene3D" id="2.60.40.10">
    <property type="entry name" value="Immunoglobulins"/>
    <property type="match status" value="1"/>
</dbReference>
<keyword evidence="1" id="KW-0732">Signal</keyword>
<dbReference type="InterPro" id="IPR036179">
    <property type="entry name" value="Ig-like_dom_sf"/>
</dbReference>
<dbReference type="Proteomes" id="UP000887013">
    <property type="component" value="Unassembled WGS sequence"/>
</dbReference>
<feature type="domain" description="Ig-like" evidence="2">
    <location>
        <begin position="26"/>
        <end position="121"/>
    </location>
</feature>
<name>A0A8X6QI07_NEPPI</name>
<organism evidence="3 4">
    <name type="scientific">Nephila pilipes</name>
    <name type="common">Giant wood spider</name>
    <name type="synonym">Nephila maculata</name>
    <dbReference type="NCBI Taxonomy" id="299642"/>
    <lineage>
        <taxon>Eukaryota</taxon>
        <taxon>Metazoa</taxon>
        <taxon>Ecdysozoa</taxon>
        <taxon>Arthropoda</taxon>
        <taxon>Chelicerata</taxon>
        <taxon>Arachnida</taxon>
        <taxon>Araneae</taxon>
        <taxon>Araneomorphae</taxon>
        <taxon>Entelegynae</taxon>
        <taxon>Araneoidea</taxon>
        <taxon>Nephilidae</taxon>
        <taxon>Nephila</taxon>
    </lineage>
</organism>
<proteinExistence type="predicted"/>
<dbReference type="InterPro" id="IPR013783">
    <property type="entry name" value="Ig-like_fold"/>
</dbReference>
<feature type="chain" id="PRO_5036467078" description="Ig-like domain-containing protein" evidence="1">
    <location>
        <begin position="20"/>
        <end position="188"/>
    </location>
</feature>
<dbReference type="OrthoDB" id="5969272at2759"/>
<evidence type="ECO:0000313" key="4">
    <source>
        <dbReference type="Proteomes" id="UP000887013"/>
    </source>
</evidence>
<keyword evidence="4" id="KW-1185">Reference proteome</keyword>
<dbReference type="EMBL" id="BMAW01127139">
    <property type="protein sequence ID" value="GFU19919.1"/>
    <property type="molecule type" value="Genomic_DNA"/>
</dbReference>
<gene>
    <name evidence="3" type="ORF">NPIL_380791</name>
</gene>
<dbReference type="InterPro" id="IPR007110">
    <property type="entry name" value="Ig-like_dom"/>
</dbReference>
<evidence type="ECO:0000313" key="3">
    <source>
        <dbReference type="EMBL" id="GFU19919.1"/>
    </source>
</evidence>
<evidence type="ECO:0000256" key="1">
    <source>
        <dbReference type="SAM" id="SignalP"/>
    </source>
</evidence>
<reference evidence="3" key="1">
    <citation type="submission" date="2020-08" db="EMBL/GenBank/DDBJ databases">
        <title>Multicomponent nature underlies the extraordinary mechanical properties of spider dragline silk.</title>
        <authorList>
            <person name="Kono N."/>
            <person name="Nakamura H."/>
            <person name="Mori M."/>
            <person name="Yoshida Y."/>
            <person name="Ohtoshi R."/>
            <person name="Malay A.D."/>
            <person name="Moran D.A.P."/>
            <person name="Tomita M."/>
            <person name="Numata K."/>
            <person name="Arakawa K."/>
        </authorList>
    </citation>
    <scope>NUCLEOTIDE SEQUENCE</scope>
</reference>
<dbReference type="AlphaFoldDB" id="A0A8X6QI07"/>
<dbReference type="SUPFAM" id="SSF48726">
    <property type="entry name" value="Immunoglobulin"/>
    <property type="match status" value="1"/>
</dbReference>
<evidence type="ECO:0000259" key="2">
    <source>
        <dbReference type="PROSITE" id="PS50835"/>
    </source>
</evidence>
<feature type="signal peptide" evidence="1">
    <location>
        <begin position="1"/>
        <end position="19"/>
    </location>
</feature>
<protein>
    <recommendedName>
        <fullName evidence="2">Ig-like domain-containing protein</fullName>
    </recommendedName>
</protein>